<proteinExistence type="predicted"/>
<accession>A0A0C3CRI1</accession>
<evidence type="ECO:0000313" key="1">
    <source>
        <dbReference type="EMBL" id="KIM51205.1"/>
    </source>
</evidence>
<evidence type="ECO:0000313" key="2">
    <source>
        <dbReference type="Proteomes" id="UP000053989"/>
    </source>
</evidence>
<name>A0A0C3CRI1_9AGAM</name>
<dbReference type="EMBL" id="KN822275">
    <property type="protein sequence ID" value="KIM51205.1"/>
    <property type="molecule type" value="Genomic_DNA"/>
</dbReference>
<keyword evidence="2" id="KW-1185">Reference proteome</keyword>
<gene>
    <name evidence="1" type="ORF">SCLCIDRAFT_1224730</name>
</gene>
<protein>
    <submittedName>
        <fullName evidence="1">Uncharacterized protein</fullName>
    </submittedName>
</protein>
<dbReference type="AlphaFoldDB" id="A0A0C3CRI1"/>
<dbReference type="HOGENOM" id="CLU_2307710_0_0_1"/>
<reference evidence="2" key="2">
    <citation type="submission" date="2015-01" db="EMBL/GenBank/DDBJ databases">
        <title>Evolutionary Origins and Diversification of the Mycorrhizal Mutualists.</title>
        <authorList>
            <consortium name="DOE Joint Genome Institute"/>
            <consortium name="Mycorrhizal Genomics Consortium"/>
            <person name="Kohler A."/>
            <person name="Kuo A."/>
            <person name="Nagy L.G."/>
            <person name="Floudas D."/>
            <person name="Copeland A."/>
            <person name="Barry K.W."/>
            <person name="Cichocki N."/>
            <person name="Veneault-Fourrey C."/>
            <person name="LaButti K."/>
            <person name="Lindquist E.A."/>
            <person name="Lipzen A."/>
            <person name="Lundell T."/>
            <person name="Morin E."/>
            <person name="Murat C."/>
            <person name="Riley R."/>
            <person name="Ohm R."/>
            <person name="Sun H."/>
            <person name="Tunlid A."/>
            <person name="Henrissat B."/>
            <person name="Grigoriev I.V."/>
            <person name="Hibbett D.S."/>
            <person name="Martin F."/>
        </authorList>
    </citation>
    <scope>NUCLEOTIDE SEQUENCE [LARGE SCALE GENOMIC DNA]</scope>
    <source>
        <strain evidence="2">Foug A</strain>
    </source>
</reference>
<sequence length="100" mass="11508">MQNQWLIATETGIARTPNQAHELNSERTVIPSRLRIFDFAHSQTEEALGHMTWCDMCTRTSATSEMERETNEAIHLESGNLFMIPRSNTNLWILKFVGDQ</sequence>
<dbReference type="InParanoid" id="A0A0C3CRI1"/>
<dbReference type="Proteomes" id="UP000053989">
    <property type="component" value="Unassembled WGS sequence"/>
</dbReference>
<organism evidence="1 2">
    <name type="scientific">Scleroderma citrinum Foug A</name>
    <dbReference type="NCBI Taxonomy" id="1036808"/>
    <lineage>
        <taxon>Eukaryota</taxon>
        <taxon>Fungi</taxon>
        <taxon>Dikarya</taxon>
        <taxon>Basidiomycota</taxon>
        <taxon>Agaricomycotina</taxon>
        <taxon>Agaricomycetes</taxon>
        <taxon>Agaricomycetidae</taxon>
        <taxon>Boletales</taxon>
        <taxon>Sclerodermatineae</taxon>
        <taxon>Sclerodermataceae</taxon>
        <taxon>Scleroderma</taxon>
    </lineage>
</organism>
<reference evidence="1 2" key="1">
    <citation type="submission" date="2014-04" db="EMBL/GenBank/DDBJ databases">
        <authorList>
            <consortium name="DOE Joint Genome Institute"/>
            <person name="Kuo A."/>
            <person name="Kohler A."/>
            <person name="Nagy L.G."/>
            <person name="Floudas D."/>
            <person name="Copeland A."/>
            <person name="Barry K.W."/>
            <person name="Cichocki N."/>
            <person name="Veneault-Fourrey C."/>
            <person name="LaButti K."/>
            <person name="Lindquist E.A."/>
            <person name="Lipzen A."/>
            <person name="Lundell T."/>
            <person name="Morin E."/>
            <person name="Murat C."/>
            <person name="Sun H."/>
            <person name="Tunlid A."/>
            <person name="Henrissat B."/>
            <person name="Grigoriev I.V."/>
            <person name="Hibbett D.S."/>
            <person name="Martin F."/>
            <person name="Nordberg H.P."/>
            <person name="Cantor M.N."/>
            <person name="Hua S.X."/>
        </authorList>
    </citation>
    <scope>NUCLEOTIDE SEQUENCE [LARGE SCALE GENOMIC DNA]</scope>
    <source>
        <strain evidence="1 2">Foug A</strain>
    </source>
</reference>